<dbReference type="InterPro" id="IPR011989">
    <property type="entry name" value="ARM-like"/>
</dbReference>
<keyword evidence="1" id="KW-0677">Repeat</keyword>
<dbReference type="SUPFAM" id="SSF48371">
    <property type="entry name" value="ARM repeat"/>
    <property type="match status" value="1"/>
</dbReference>
<dbReference type="Pfam" id="PF00514">
    <property type="entry name" value="Arm"/>
    <property type="match status" value="2"/>
</dbReference>
<proteinExistence type="predicted"/>
<name>A0A182BFD0_LUPAN</name>
<dbReference type="Pfam" id="PF25055">
    <property type="entry name" value="DUF7792"/>
    <property type="match status" value="1"/>
</dbReference>
<dbReference type="GO" id="GO:0007166">
    <property type="term" value="P:cell surface receptor signaling pathway"/>
    <property type="evidence" value="ECO:0007669"/>
    <property type="project" value="InterPro"/>
</dbReference>
<dbReference type="InterPro" id="IPR016024">
    <property type="entry name" value="ARM-type_fold"/>
</dbReference>
<dbReference type="Gene3D" id="1.25.10.10">
    <property type="entry name" value="Leucine-rich Repeat Variant"/>
    <property type="match status" value="2"/>
</dbReference>
<accession>A0A182BFD0</accession>
<evidence type="ECO:0000313" key="4">
    <source>
        <dbReference type="EMBL" id="AMK48002.1"/>
    </source>
</evidence>
<evidence type="ECO:0000256" key="2">
    <source>
        <dbReference type="SAM" id="MobiDB-lite"/>
    </source>
</evidence>
<reference evidence="4" key="1">
    <citation type="journal article" date="2016" name="Chromosome Res.">
        <title>Integration of Lupinus angustifolius L. (narrow-leafed lupin) genome maps and comparative mapping within legumes.</title>
        <authorList>
            <person name="Wyrwa K."/>
            <person name="Ksiazkiewicz M."/>
            <person name="Szczepaniak A."/>
            <person name="Susek K."/>
            <person name="Podkowinski J."/>
            <person name="Naganowska B."/>
        </authorList>
    </citation>
    <scope>NUCLEOTIDE SEQUENCE</scope>
</reference>
<organism evidence="4">
    <name type="scientific">Lupinus angustifolius</name>
    <name type="common">Narrow-leaved blue lupine</name>
    <dbReference type="NCBI Taxonomy" id="3871"/>
    <lineage>
        <taxon>Eukaryota</taxon>
        <taxon>Viridiplantae</taxon>
        <taxon>Streptophyta</taxon>
        <taxon>Embryophyta</taxon>
        <taxon>Tracheophyta</taxon>
        <taxon>Spermatophyta</taxon>
        <taxon>Magnoliopsida</taxon>
        <taxon>eudicotyledons</taxon>
        <taxon>Gunneridae</taxon>
        <taxon>Pentapetalae</taxon>
        <taxon>rosids</taxon>
        <taxon>fabids</taxon>
        <taxon>Fabales</taxon>
        <taxon>Fabaceae</taxon>
        <taxon>Papilionoideae</taxon>
        <taxon>50 kb inversion clade</taxon>
        <taxon>genistoids sensu lato</taxon>
        <taxon>core genistoids</taxon>
        <taxon>Genisteae</taxon>
        <taxon>Lupinus</taxon>
    </lineage>
</organism>
<evidence type="ECO:0000256" key="1">
    <source>
        <dbReference type="ARBA" id="ARBA00022737"/>
    </source>
</evidence>
<feature type="compositionally biased region" description="Basic and acidic residues" evidence="2">
    <location>
        <begin position="317"/>
        <end position="328"/>
    </location>
</feature>
<dbReference type="Gene3D" id="1.20.930.20">
    <property type="entry name" value="Adaptor protein Cbl, N-terminal domain"/>
    <property type="match status" value="1"/>
</dbReference>
<protein>
    <submittedName>
        <fullName evidence="4">Putative armadillo beta-catenin repeat family protein</fullName>
    </submittedName>
</protein>
<feature type="compositionally biased region" description="Basic and acidic residues" evidence="2">
    <location>
        <begin position="339"/>
        <end position="349"/>
    </location>
</feature>
<sequence>MSSSNMKLILESLIQMTDQVSKMVDEVQKFRQECLEIKAKTKKLVALLRQVIVNNNNLYERPTRRIIEDIKQVLDKALTLVSKCRINGHVKHLFTIIHATSFRKTSLQLENSIGNVQWLLRVSTSADKCDDDDEYLGFPPIAAGEPILCLIWEHVAILLSNASLEERSDVAASLVSLACDNDRYVKLILEEGGIPPLLKLLKEGNMDGQENAAKAIGLLGRDPESVEHIVNARVCPVFAKILKEGHMQVQLVVAWAISEMAAHCPKLQDYFSRYNTISLLFSHLAPETIQEHNKYDIESKYYMFSIQPVLMSSSDSNNKKVQRDDDNNVKGGNLNHASLKHDNNQRDPHVSLASTSKKGKEFDDLEIKAQMKTMAARALWQLCKGNVTICRHINESKALPCFAILLENGSRDVKSYSTMALMEITSVAEQHDEFRRYAFKPNSPTAKAIMDQLHKIIDKCDSNLLIPCVKSVGNLANIFRSKEQGSLPYWLGFLVKKNQKFVWKQQLHSTNLLVLITIFMKVIVIQSSRQVV</sequence>
<feature type="region of interest" description="Disordered" evidence="2">
    <location>
        <begin position="314"/>
        <end position="356"/>
    </location>
</feature>
<dbReference type="PANTHER" id="PTHR46168">
    <property type="entry name" value="ARMADILLO REPEAT ONLY 4"/>
    <property type="match status" value="1"/>
</dbReference>
<dbReference type="AlphaFoldDB" id="A0A182BFD0"/>
<dbReference type="InterPro" id="IPR056694">
    <property type="entry name" value="DUF7792"/>
</dbReference>
<dbReference type="InterPro" id="IPR000225">
    <property type="entry name" value="Armadillo"/>
</dbReference>
<dbReference type="PANTHER" id="PTHR46168:SF8">
    <property type="entry name" value="ARMADILLO REPEAT ONLY 1"/>
    <property type="match status" value="1"/>
</dbReference>
<dbReference type="SMART" id="SM00185">
    <property type="entry name" value="ARM"/>
    <property type="match status" value="3"/>
</dbReference>
<feature type="domain" description="DUF7792" evidence="3">
    <location>
        <begin position="9"/>
        <end position="123"/>
    </location>
</feature>
<dbReference type="EMBL" id="KU678222">
    <property type="protein sequence ID" value="AMK48002.1"/>
    <property type="molecule type" value="Genomic_DNA"/>
</dbReference>
<dbReference type="InterPro" id="IPR036537">
    <property type="entry name" value="Adaptor_Cbl_N_dom_sf"/>
</dbReference>
<evidence type="ECO:0000259" key="3">
    <source>
        <dbReference type="Pfam" id="PF25055"/>
    </source>
</evidence>